<evidence type="ECO:0000259" key="2">
    <source>
        <dbReference type="Pfam" id="PF01558"/>
    </source>
</evidence>
<protein>
    <submittedName>
        <fullName evidence="3">Indolepyruvate ferredoxin oxidoreductase</fullName>
        <ecNumber evidence="3">1.2.7.8</ecNumber>
    </submittedName>
</protein>
<feature type="domain" description="Pyruvate/ketoisovalerate oxidoreductase catalytic" evidence="2">
    <location>
        <begin position="12"/>
        <end position="192"/>
    </location>
</feature>
<organism evidence="3 4">
    <name type="scientific">Desulfarculus baarsii (strain ATCC 33931 / DSM 2075 / LMG 7858 / VKM B-1802 / 2st14)</name>
    <dbReference type="NCBI Taxonomy" id="644282"/>
    <lineage>
        <taxon>Bacteria</taxon>
        <taxon>Pseudomonadati</taxon>
        <taxon>Thermodesulfobacteriota</taxon>
        <taxon>Desulfarculia</taxon>
        <taxon>Desulfarculales</taxon>
        <taxon>Desulfarculaceae</taxon>
        <taxon>Desulfarculus</taxon>
    </lineage>
</organism>
<evidence type="ECO:0000256" key="1">
    <source>
        <dbReference type="ARBA" id="ARBA00023002"/>
    </source>
</evidence>
<dbReference type="Proteomes" id="UP000009047">
    <property type="component" value="Chromosome"/>
</dbReference>
<keyword evidence="1 3" id="KW-0560">Oxidoreductase</keyword>
<dbReference type="GO" id="GO:0043805">
    <property type="term" value="F:indolepyruvate ferredoxin oxidoreductase activity"/>
    <property type="evidence" value="ECO:0007669"/>
    <property type="project" value="UniProtKB-EC"/>
</dbReference>
<dbReference type="Gene3D" id="3.40.920.10">
    <property type="entry name" value="Pyruvate-ferredoxin oxidoreductase, PFOR, domain III"/>
    <property type="match status" value="1"/>
</dbReference>
<dbReference type="InterPro" id="IPR002869">
    <property type="entry name" value="Pyrv_flavodox_OxRed_cen"/>
</dbReference>
<dbReference type="EC" id="1.2.7.8" evidence="3"/>
<dbReference type="STRING" id="644282.Deba_1753"/>
<dbReference type="PANTHER" id="PTHR43854:SF1">
    <property type="entry name" value="INDOLEPYRUVATE OXIDOREDUCTASE SUBUNIT IORB"/>
    <property type="match status" value="1"/>
</dbReference>
<dbReference type="AlphaFoldDB" id="E1QHS7"/>
<keyword evidence="4" id="KW-1185">Reference proteome</keyword>
<name>E1QHS7_DESB2</name>
<reference evidence="3 4" key="1">
    <citation type="journal article" date="2010" name="Stand. Genomic Sci.">
        <title>Complete genome sequence of Desulfarculus baarsii type strain (2st14).</title>
        <authorList>
            <person name="Sun H."/>
            <person name="Spring S."/>
            <person name="Lapidus A."/>
            <person name="Davenport K."/>
            <person name="Del Rio T.G."/>
            <person name="Tice H."/>
            <person name="Nolan M."/>
            <person name="Copeland A."/>
            <person name="Cheng J.F."/>
            <person name="Lucas S."/>
            <person name="Tapia R."/>
            <person name="Goodwin L."/>
            <person name="Pitluck S."/>
            <person name="Ivanova N."/>
            <person name="Pagani I."/>
            <person name="Mavromatis K."/>
            <person name="Ovchinnikova G."/>
            <person name="Pati A."/>
            <person name="Chen A."/>
            <person name="Palaniappan K."/>
            <person name="Hauser L."/>
            <person name="Chang Y.J."/>
            <person name="Jeffries C.D."/>
            <person name="Detter J.C."/>
            <person name="Han C."/>
            <person name="Rohde M."/>
            <person name="Brambilla E."/>
            <person name="Goker M."/>
            <person name="Woyke T."/>
            <person name="Bristow J."/>
            <person name="Eisen J.A."/>
            <person name="Markowitz V."/>
            <person name="Hugenholtz P."/>
            <person name="Kyrpides N.C."/>
            <person name="Klenk H.P."/>
            <person name="Land M."/>
        </authorList>
    </citation>
    <scope>NUCLEOTIDE SEQUENCE [LARGE SCALE GENOMIC DNA]</scope>
    <source>
        <strain evidence="4">ATCC 33931 / DSM 2075 / LMG 7858 / VKM B-1802 / 2st14</strain>
    </source>
</reference>
<dbReference type="PANTHER" id="PTHR43854">
    <property type="entry name" value="INDOLEPYRUVATE OXIDOREDUCTASE SUBUNIT IORB"/>
    <property type="match status" value="1"/>
</dbReference>
<accession>E1QHS7</accession>
<sequence length="197" mass="20496">MKTFRIVFVGVGGQGNLLASNLLGQAALDSGVPAVVSEIHGMAQRGGVVESAVLLGGARSPIVSTGEADALVAFEPAEALRLLDKAGPKSLVITSLRPVPPFTVTTGQGKYPDPAAAVDYLRGKVARVIAFDGQELAERAMNPLSLNMVMLGALFAGAKLRVPVEAMKKIIRAQTKQRFVEANLLAFDLGYQAAAAA</sequence>
<evidence type="ECO:0000313" key="3">
    <source>
        <dbReference type="EMBL" id="ADK85120.1"/>
    </source>
</evidence>
<dbReference type="OrthoDB" id="9800445at2"/>
<dbReference type="Pfam" id="PF01558">
    <property type="entry name" value="POR"/>
    <property type="match status" value="1"/>
</dbReference>
<dbReference type="InterPro" id="IPR052198">
    <property type="entry name" value="IorB_Oxidoreductase"/>
</dbReference>
<dbReference type="EMBL" id="CP002085">
    <property type="protein sequence ID" value="ADK85120.1"/>
    <property type="molecule type" value="Genomic_DNA"/>
</dbReference>
<dbReference type="InterPro" id="IPR019752">
    <property type="entry name" value="Pyrv/ketoisovalerate_OxRed_cat"/>
</dbReference>
<proteinExistence type="predicted"/>
<dbReference type="KEGG" id="dbr:Deba_1753"/>
<evidence type="ECO:0000313" key="4">
    <source>
        <dbReference type="Proteomes" id="UP000009047"/>
    </source>
</evidence>
<dbReference type="HOGENOM" id="CLU_087284_1_1_7"/>
<dbReference type="SUPFAM" id="SSF53323">
    <property type="entry name" value="Pyruvate-ferredoxin oxidoreductase, PFOR, domain III"/>
    <property type="match status" value="1"/>
</dbReference>
<dbReference type="eggNOG" id="COG1014">
    <property type="taxonomic scope" value="Bacteria"/>
</dbReference>
<dbReference type="RefSeq" id="WP_013258572.1">
    <property type="nucleotide sequence ID" value="NC_014365.1"/>
</dbReference>
<gene>
    <name evidence="3" type="ordered locus">Deba_1753</name>
</gene>